<dbReference type="STRING" id="1046627.BZARG_772"/>
<keyword evidence="2" id="KW-1185">Reference proteome</keyword>
<protein>
    <recommendedName>
        <fullName evidence="3">Phage morphogenesis protein</fullName>
    </recommendedName>
</protein>
<sequence length="175" mass="20212">MFKDFIKNLTNDVKVQLSQEFDRNFERKAFFDKKWPETKLKNSRGSMMVRTGKGRRSIKSNSKNGEIKWSSNLPYMGIQNEGGDIVVTQKMKGFFWAMYYKASGGVTKGKTQRNEKLQGEAAQWKALALQKVGAVMTIEQRQFIGWHPQVDLHIRKVIGINLKELNTNITKRLKP</sequence>
<evidence type="ECO:0000313" key="1">
    <source>
        <dbReference type="EMBL" id="EGV44306.1"/>
    </source>
</evidence>
<dbReference type="OrthoDB" id="964176at2"/>
<name>G2EB89_9FLAO</name>
<comment type="caution">
    <text evidence="1">The sequence shown here is derived from an EMBL/GenBank/DDBJ whole genome shotgun (WGS) entry which is preliminary data.</text>
</comment>
<evidence type="ECO:0008006" key="3">
    <source>
        <dbReference type="Google" id="ProtNLM"/>
    </source>
</evidence>
<dbReference type="RefSeq" id="WP_008635435.1">
    <property type="nucleotide sequence ID" value="NZ_AFXZ01000009.1"/>
</dbReference>
<dbReference type="EMBL" id="AFXZ01000009">
    <property type="protein sequence ID" value="EGV44306.1"/>
    <property type="molecule type" value="Genomic_DNA"/>
</dbReference>
<dbReference type="AlphaFoldDB" id="G2EB89"/>
<reference evidence="1 2" key="1">
    <citation type="journal article" date="2008" name="Int. J. Syst. Evol. Microbiol.">
        <title>Bizionia argentinensis sp. nov., isolated from surface marine water in Antarctica.</title>
        <authorList>
            <person name="Bercovich A."/>
            <person name="Vazquez S.C."/>
            <person name="Yankilevich P."/>
            <person name="Coria S.H."/>
            <person name="Foti M."/>
            <person name="Hernandez E."/>
            <person name="Vidal A."/>
            <person name="Ruberto L."/>
            <person name="Melo C."/>
            <person name="Marenssi S."/>
            <person name="Criscuolo M."/>
            <person name="Memoli M."/>
            <person name="Arguelles M."/>
            <person name="Mac Cormack W.P."/>
        </authorList>
    </citation>
    <scope>NUCLEOTIDE SEQUENCE [LARGE SCALE GENOMIC DNA]</scope>
    <source>
        <strain evidence="1 2">JUB59</strain>
    </source>
</reference>
<accession>G2EB89</accession>
<dbReference type="eggNOG" id="COG5005">
    <property type="taxonomic scope" value="Bacteria"/>
</dbReference>
<dbReference type="Proteomes" id="UP000003730">
    <property type="component" value="Unassembled WGS sequence"/>
</dbReference>
<proteinExistence type="predicted"/>
<organism evidence="1 2">
    <name type="scientific">Bizionia argentinensis JUB59</name>
    <dbReference type="NCBI Taxonomy" id="1046627"/>
    <lineage>
        <taxon>Bacteria</taxon>
        <taxon>Pseudomonadati</taxon>
        <taxon>Bacteroidota</taxon>
        <taxon>Flavobacteriia</taxon>
        <taxon>Flavobacteriales</taxon>
        <taxon>Flavobacteriaceae</taxon>
        <taxon>Bizionia</taxon>
    </lineage>
</organism>
<evidence type="ECO:0000313" key="2">
    <source>
        <dbReference type="Proteomes" id="UP000003730"/>
    </source>
</evidence>
<gene>
    <name evidence="1" type="ORF">BZARG_772</name>
</gene>